<dbReference type="Gene3D" id="2.40.160.20">
    <property type="match status" value="1"/>
</dbReference>
<dbReference type="OrthoDB" id="1161695at2"/>
<dbReference type="RefSeq" id="WP_133556650.1">
    <property type="nucleotide sequence ID" value="NZ_SNYF01000007.1"/>
</dbReference>
<reference evidence="1 2" key="1">
    <citation type="submission" date="2019-03" db="EMBL/GenBank/DDBJ databases">
        <title>Genomic Encyclopedia of Type Strains, Phase III (KMG-III): the genomes of soil and plant-associated and newly described type strains.</title>
        <authorList>
            <person name="Whitman W."/>
        </authorList>
    </citation>
    <scope>NUCLEOTIDE SEQUENCE [LARGE SCALE GENOMIC DNA]</scope>
    <source>
        <strain evidence="1 2">CECT 8446</strain>
    </source>
</reference>
<comment type="caution">
    <text evidence="1">The sequence shown here is derived from an EMBL/GenBank/DDBJ whole genome shotgun (WGS) entry which is preliminary data.</text>
</comment>
<dbReference type="InterPro" id="IPR011250">
    <property type="entry name" value="OMP/PagP_B-barrel"/>
</dbReference>
<evidence type="ECO:0000313" key="2">
    <source>
        <dbReference type="Proteomes" id="UP000294535"/>
    </source>
</evidence>
<evidence type="ECO:0000313" key="1">
    <source>
        <dbReference type="EMBL" id="TDQ16593.1"/>
    </source>
</evidence>
<dbReference type="AlphaFoldDB" id="A0A4V3D231"/>
<proteinExistence type="predicted"/>
<name>A0A4V3D231_9BACT</name>
<dbReference type="EMBL" id="SNYF01000007">
    <property type="protein sequence ID" value="TDQ16593.1"/>
    <property type="molecule type" value="Genomic_DNA"/>
</dbReference>
<dbReference type="SUPFAM" id="SSF56925">
    <property type="entry name" value="OMPA-like"/>
    <property type="match status" value="1"/>
</dbReference>
<sequence length="200" mass="21484">MKRIFGVLFALLLIQGAYAQRAGAFRFGVDLGAAIPKNGGAGFLFNLEPQILVKDNLAVGLRLGVAALAKDVTYYSSIDEFDGEVSANTSIVATANYYFNNGNSRVAPYIGAGFGYYGLANIDFETFDPDQPVGELAANYVWSPMIRAGIELAKFRLGAEYNFLPTSDLQDTNGNVVGEAINQYFGFTLGFTIGGGKWGK</sequence>
<organism evidence="1 2">
    <name type="scientific">Algoriphagus boseongensis</name>
    <dbReference type="NCBI Taxonomy" id="1442587"/>
    <lineage>
        <taxon>Bacteria</taxon>
        <taxon>Pseudomonadati</taxon>
        <taxon>Bacteroidota</taxon>
        <taxon>Cytophagia</taxon>
        <taxon>Cytophagales</taxon>
        <taxon>Cyclobacteriaceae</taxon>
        <taxon>Algoriphagus</taxon>
    </lineage>
</organism>
<gene>
    <name evidence="1" type="ORF">DFQ04_2714</name>
</gene>
<dbReference type="Proteomes" id="UP000294535">
    <property type="component" value="Unassembled WGS sequence"/>
</dbReference>
<keyword evidence="2" id="KW-1185">Reference proteome</keyword>
<accession>A0A4V3D231</accession>
<protein>
    <submittedName>
        <fullName evidence="1">Outer membrane protein with beta-barrel domain</fullName>
    </submittedName>
</protein>